<dbReference type="Proteomes" id="UP000583752">
    <property type="component" value="Unassembled WGS sequence"/>
</dbReference>
<dbReference type="EMBL" id="JABBGG010000009">
    <property type="protein sequence ID" value="NML62585.1"/>
    <property type="molecule type" value="Genomic_DNA"/>
</dbReference>
<sequence length="128" mass="13941">MPAAMRMASLQRDCANALPPMFSQCDVLAFEQGQLLLAMPTSAVAARLKQQLPKLQADLQKRGWQVDAIKLKVQVTRAAGPVVEIRKLSMPDNAVTAFEELGDALEATPQNEKLIAAIKSMAAKRRQA</sequence>
<comment type="caution">
    <text evidence="1">The sequence shown here is derived from an EMBL/GenBank/DDBJ whole genome shotgun (WGS) entry which is preliminary data.</text>
</comment>
<organism evidence="1 2">
    <name type="scientific">Massilia polaris</name>
    <dbReference type="NCBI Taxonomy" id="2728846"/>
    <lineage>
        <taxon>Bacteria</taxon>
        <taxon>Pseudomonadati</taxon>
        <taxon>Pseudomonadota</taxon>
        <taxon>Betaproteobacteria</taxon>
        <taxon>Burkholderiales</taxon>
        <taxon>Oxalobacteraceae</taxon>
        <taxon>Telluria group</taxon>
        <taxon>Massilia</taxon>
    </lineage>
</organism>
<proteinExistence type="predicted"/>
<dbReference type="Pfam" id="PF05258">
    <property type="entry name" value="DciA"/>
    <property type="match status" value="1"/>
</dbReference>
<dbReference type="AlphaFoldDB" id="A0A848HMJ3"/>
<dbReference type="InterPro" id="IPR007922">
    <property type="entry name" value="DciA-like"/>
</dbReference>
<keyword evidence="2" id="KW-1185">Reference proteome</keyword>
<protein>
    <submittedName>
        <fullName evidence="1">DUF721 domain-containing protein</fullName>
    </submittedName>
</protein>
<accession>A0A848HMJ3</accession>
<gene>
    <name evidence="1" type="ORF">HHL21_16185</name>
</gene>
<evidence type="ECO:0000313" key="2">
    <source>
        <dbReference type="Proteomes" id="UP000583752"/>
    </source>
</evidence>
<name>A0A848HMJ3_9BURK</name>
<reference evidence="1 2" key="1">
    <citation type="submission" date="2020-04" db="EMBL/GenBank/DDBJ databases">
        <title>Massilia sp. RP-1-19 isolated from soil.</title>
        <authorList>
            <person name="Dahal R.H."/>
        </authorList>
    </citation>
    <scope>NUCLEOTIDE SEQUENCE [LARGE SCALE GENOMIC DNA]</scope>
    <source>
        <strain evidence="1 2">RP-1-19</strain>
    </source>
</reference>
<evidence type="ECO:0000313" key="1">
    <source>
        <dbReference type="EMBL" id="NML62585.1"/>
    </source>
</evidence>